<evidence type="ECO:0000259" key="1">
    <source>
        <dbReference type="Pfam" id="PF03478"/>
    </source>
</evidence>
<dbReference type="AlphaFoldDB" id="A0ABD3E2K0"/>
<proteinExistence type="predicted"/>
<protein>
    <recommendedName>
        <fullName evidence="1">KIB1-4 beta-propeller domain-containing protein</fullName>
    </recommendedName>
</protein>
<dbReference type="Proteomes" id="UP001632038">
    <property type="component" value="Unassembled WGS sequence"/>
</dbReference>
<gene>
    <name evidence="2" type="ORF">CASFOL_008975</name>
</gene>
<dbReference type="EMBL" id="JAVIJP010000009">
    <property type="protein sequence ID" value="KAL3648007.1"/>
    <property type="molecule type" value="Genomic_DNA"/>
</dbReference>
<dbReference type="InterPro" id="IPR005174">
    <property type="entry name" value="KIB1-4_b-propeller"/>
</dbReference>
<evidence type="ECO:0000313" key="3">
    <source>
        <dbReference type="Proteomes" id="UP001632038"/>
    </source>
</evidence>
<feature type="domain" description="KIB1-4 beta-propeller" evidence="1">
    <location>
        <begin position="79"/>
        <end position="162"/>
    </location>
</feature>
<dbReference type="Pfam" id="PF03478">
    <property type="entry name" value="Beta-prop_KIB1-4"/>
    <property type="match status" value="1"/>
</dbReference>
<accession>A0ABD3E2K0</accession>
<organism evidence="2 3">
    <name type="scientific">Castilleja foliolosa</name>
    <dbReference type="NCBI Taxonomy" id="1961234"/>
    <lineage>
        <taxon>Eukaryota</taxon>
        <taxon>Viridiplantae</taxon>
        <taxon>Streptophyta</taxon>
        <taxon>Embryophyta</taxon>
        <taxon>Tracheophyta</taxon>
        <taxon>Spermatophyta</taxon>
        <taxon>Magnoliopsida</taxon>
        <taxon>eudicotyledons</taxon>
        <taxon>Gunneridae</taxon>
        <taxon>Pentapetalae</taxon>
        <taxon>asterids</taxon>
        <taxon>lamiids</taxon>
        <taxon>Lamiales</taxon>
        <taxon>Orobanchaceae</taxon>
        <taxon>Pedicularideae</taxon>
        <taxon>Castillejinae</taxon>
        <taxon>Castilleja</taxon>
    </lineage>
</organism>
<keyword evidence="3" id="KW-1185">Reference proteome</keyword>
<reference evidence="3" key="1">
    <citation type="journal article" date="2024" name="IScience">
        <title>Strigolactones Initiate the Formation of Haustorium-like Structures in Castilleja.</title>
        <authorList>
            <person name="Buerger M."/>
            <person name="Peterson D."/>
            <person name="Chory J."/>
        </authorList>
    </citation>
    <scope>NUCLEOTIDE SEQUENCE [LARGE SCALE GENOMIC DNA]</scope>
</reference>
<name>A0ABD3E2K0_9LAMI</name>
<evidence type="ECO:0000313" key="2">
    <source>
        <dbReference type="EMBL" id="KAL3648007.1"/>
    </source>
</evidence>
<sequence>MAPSILKLTAATSLRSIFRSRNSYRGARMISTVNKSDESRPSVLSSSSPCLMLSPRSDNTSYELYNFAENKVLTIPKLDFKYEIESGSRDETRIIGSSHGWLACYNYLRGDGELFLSNPLSGRRVNLPPIKNLSPPEHKLMRQYWCSRIRMTCSDPESEECVENKLGWSRWLRKMDGWSR</sequence>
<comment type="caution">
    <text evidence="2">The sequence shown here is derived from an EMBL/GenBank/DDBJ whole genome shotgun (WGS) entry which is preliminary data.</text>
</comment>